<evidence type="ECO:0000313" key="6">
    <source>
        <dbReference type="EMBL" id="RDJ22917.1"/>
    </source>
</evidence>
<evidence type="ECO:0000256" key="2">
    <source>
        <dbReference type="ARBA" id="ARBA00022759"/>
    </source>
</evidence>
<comment type="caution">
    <text evidence="6">The sequence shown here is derived from an EMBL/GenBank/DDBJ whole genome shotgun (WGS) entry which is preliminary data.</text>
</comment>
<keyword evidence="2" id="KW-0255">Endonuclease</keyword>
<evidence type="ECO:0000256" key="1">
    <source>
        <dbReference type="ARBA" id="ARBA00022722"/>
    </source>
</evidence>
<dbReference type="Pfam" id="PF00565">
    <property type="entry name" value="SNase"/>
    <property type="match status" value="1"/>
</dbReference>
<keyword evidence="3" id="KW-0378">Hydrolase</keyword>
<proteinExistence type="predicted"/>
<gene>
    <name evidence="6" type="ORF">DWE98_17255</name>
</gene>
<organism evidence="6 7">
    <name type="scientific">Bosea caraganae</name>
    <dbReference type="NCBI Taxonomy" id="2763117"/>
    <lineage>
        <taxon>Bacteria</taxon>
        <taxon>Pseudomonadati</taxon>
        <taxon>Pseudomonadota</taxon>
        <taxon>Alphaproteobacteria</taxon>
        <taxon>Hyphomicrobiales</taxon>
        <taxon>Boseaceae</taxon>
        <taxon>Bosea</taxon>
    </lineage>
</organism>
<sequence>MTRFGFGRSRYGPFGWRRVGRTVDLVVALGIIGLMAIGGAVLQYKLGPARSLTGAAQAIDGDSLRLNGEELRLEGIDAPEYRQSCTDRSGGQVDCGRAARRALVDLLSRGLVTCEIGKADRYGRGLARCRQGESDVNAAMVRQGQAVSYGGYRSEEAEAKAANRGIWALNFERPETWRRSHNRGGS</sequence>
<dbReference type="SMART" id="SM00318">
    <property type="entry name" value="SNc"/>
    <property type="match status" value="1"/>
</dbReference>
<feature type="transmembrane region" description="Helical" evidence="4">
    <location>
        <begin position="21"/>
        <end position="42"/>
    </location>
</feature>
<keyword evidence="4" id="KW-0812">Transmembrane</keyword>
<name>A0A370L3B7_9HYPH</name>
<keyword evidence="4" id="KW-1133">Transmembrane helix</keyword>
<evidence type="ECO:0000256" key="4">
    <source>
        <dbReference type="SAM" id="Phobius"/>
    </source>
</evidence>
<dbReference type="GO" id="GO:0004519">
    <property type="term" value="F:endonuclease activity"/>
    <property type="evidence" value="ECO:0007669"/>
    <property type="project" value="UniProtKB-KW"/>
</dbReference>
<dbReference type="GO" id="GO:0016787">
    <property type="term" value="F:hydrolase activity"/>
    <property type="evidence" value="ECO:0007669"/>
    <property type="project" value="UniProtKB-KW"/>
</dbReference>
<keyword evidence="4" id="KW-0472">Membrane</keyword>
<dbReference type="EMBL" id="QQTP01000009">
    <property type="protein sequence ID" value="RDJ22917.1"/>
    <property type="molecule type" value="Genomic_DNA"/>
</dbReference>
<dbReference type="AlphaFoldDB" id="A0A370L3B7"/>
<dbReference type="PANTHER" id="PTHR12302">
    <property type="entry name" value="EBNA2 BINDING PROTEIN P100"/>
    <property type="match status" value="1"/>
</dbReference>
<protein>
    <submittedName>
        <fullName evidence="6">Thermonuclease family protein</fullName>
    </submittedName>
</protein>
<accession>A0A370L3B7</accession>
<keyword evidence="1" id="KW-0540">Nuclease</keyword>
<evidence type="ECO:0000313" key="7">
    <source>
        <dbReference type="Proteomes" id="UP000255207"/>
    </source>
</evidence>
<evidence type="ECO:0000259" key="5">
    <source>
        <dbReference type="PROSITE" id="PS50830"/>
    </source>
</evidence>
<dbReference type="PANTHER" id="PTHR12302:SF3">
    <property type="entry name" value="SERINE_THREONINE-PROTEIN KINASE 31"/>
    <property type="match status" value="1"/>
</dbReference>
<reference evidence="7" key="1">
    <citation type="submission" date="2018-07" db="EMBL/GenBank/DDBJ databases">
        <authorList>
            <person name="Safronova V.I."/>
            <person name="Chirak E.R."/>
            <person name="Sazanova A.L."/>
        </authorList>
    </citation>
    <scope>NUCLEOTIDE SEQUENCE [LARGE SCALE GENOMIC DNA]</scope>
    <source>
        <strain evidence="7">RCAM04685</strain>
    </source>
</reference>
<feature type="domain" description="TNase-like" evidence="5">
    <location>
        <begin position="49"/>
        <end position="169"/>
    </location>
</feature>
<dbReference type="Gene3D" id="2.40.50.90">
    <property type="match status" value="1"/>
</dbReference>
<dbReference type="SUPFAM" id="SSF50199">
    <property type="entry name" value="Staphylococcal nuclease"/>
    <property type="match status" value="1"/>
</dbReference>
<dbReference type="PROSITE" id="PS50830">
    <property type="entry name" value="TNASE_3"/>
    <property type="match status" value="1"/>
</dbReference>
<keyword evidence="7" id="KW-1185">Reference proteome</keyword>
<dbReference type="OrthoDB" id="9805504at2"/>
<evidence type="ECO:0000256" key="3">
    <source>
        <dbReference type="ARBA" id="ARBA00022801"/>
    </source>
</evidence>
<dbReference type="InterPro" id="IPR016071">
    <property type="entry name" value="Staphylococal_nuclease_OB-fold"/>
</dbReference>
<dbReference type="InterPro" id="IPR035437">
    <property type="entry name" value="SNase_OB-fold_sf"/>
</dbReference>
<dbReference type="Proteomes" id="UP000255207">
    <property type="component" value="Unassembled WGS sequence"/>
</dbReference>